<dbReference type="InterPro" id="IPR036603">
    <property type="entry name" value="RBP11-like"/>
</dbReference>
<dbReference type="Pfam" id="PF01193">
    <property type="entry name" value="RNA_pol_L"/>
    <property type="match status" value="1"/>
</dbReference>
<dbReference type="Gene3D" id="2.170.120.12">
    <property type="entry name" value="DNA-directed RNA polymerase, insert domain"/>
    <property type="match status" value="1"/>
</dbReference>
<dbReference type="GO" id="GO:0006351">
    <property type="term" value="P:DNA-templated transcription"/>
    <property type="evidence" value="ECO:0007669"/>
    <property type="project" value="InterPro"/>
</dbReference>
<keyword evidence="1" id="KW-0240">DNA-directed RNA polymerase</keyword>
<dbReference type="SMART" id="SM00662">
    <property type="entry name" value="RPOLD"/>
    <property type="match status" value="1"/>
</dbReference>
<evidence type="ECO:0000256" key="1">
    <source>
        <dbReference type="ARBA" id="ARBA00022478"/>
    </source>
</evidence>
<organism evidence="4">
    <name type="scientific">viral metagenome</name>
    <dbReference type="NCBI Taxonomy" id="1070528"/>
    <lineage>
        <taxon>unclassified sequences</taxon>
        <taxon>metagenomes</taxon>
        <taxon>organismal metagenomes</taxon>
    </lineage>
</organism>
<name>A0A6C0E169_9ZZZZ</name>
<dbReference type="InterPro" id="IPR050518">
    <property type="entry name" value="Rpo3/RPB3_RNA_Pol_subunit"/>
</dbReference>
<dbReference type="InterPro" id="IPR036643">
    <property type="entry name" value="RNApol_insert_sf"/>
</dbReference>
<dbReference type="Gene3D" id="3.30.1360.10">
    <property type="entry name" value="RNA polymerase, RBP11-like subunit"/>
    <property type="match status" value="2"/>
</dbReference>
<dbReference type="GO" id="GO:0005666">
    <property type="term" value="C:RNA polymerase III complex"/>
    <property type="evidence" value="ECO:0007669"/>
    <property type="project" value="TreeGrafter"/>
</dbReference>
<reference evidence="4" key="1">
    <citation type="journal article" date="2020" name="Nature">
        <title>Giant virus diversity and host interactions through global metagenomics.</title>
        <authorList>
            <person name="Schulz F."/>
            <person name="Roux S."/>
            <person name="Paez-Espino D."/>
            <person name="Jungbluth S."/>
            <person name="Walsh D.A."/>
            <person name="Denef V.J."/>
            <person name="McMahon K.D."/>
            <person name="Konstantinidis K.T."/>
            <person name="Eloe-Fadrosh E.A."/>
            <person name="Kyrpides N.C."/>
            <person name="Woyke T."/>
        </authorList>
    </citation>
    <scope>NUCLEOTIDE SEQUENCE</scope>
    <source>
        <strain evidence="4">GVMAG-M-3300023179-114</strain>
    </source>
</reference>
<accession>A0A6C0E169</accession>
<dbReference type="GO" id="GO:0005736">
    <property type="term" value="C:RNA polymerase I complex"/>
    <property type="evidence" value="ECO:0007669"/>
    <property type="project" value="TreeGrafter"/>
</dbReference>
<feature type="domain" description="DNA-directed RNA polymerase RpoA/D/Rpb3-type" evidence="3">
    <location>
        <begin position="14"/>
        <end position="270"/>
    </location>
</feature>
<evidence type="ECO:0000256" key="2">
    <source>
        <dbReference type="ARBA" id="ARBA00023163"/>
    </source>
</evidence>
<dbReference type="SUPFAM" id="SSF55257">
    <property type="entry name" value="RBP11-like subunits of RNA polymerase"/>
    <property type="match status" value="2"/>
</dbReference>
<evidence type="ECO:0000313" key="4">
    <source>
        <dbReference type="EMBL" id="QHT22897.1"/>
    </source>
</evidence>
<sequence>MNPKIDHFVEEDNTLTFTLTGVDVSFANAIRRTILSDIPTVVFKTMPYEENKATILENTTRLNNEILKQRLSCIPIHITDLEIPLNNYLLEINEENLTDTVMYVTTKHFKIKNVTTNTYLEEKDVRAIFPPYVPLTGKGEYYIDFVRLRPKISDEILGEKIKLTCEFSVGTAREDSMFNVVGTCSYGYSPDPEQMNEELKKRQQAWKDEGKNEQDILFESSNWKLLEGLRYVKKNSFDFILQSVGVFENAELIVKACDILLQKFKNLQDLMEKNEVPINDSVNTMDNCYDVILENEDYTMGNVLNYILYKIFYQDLKVLSYCGFKKMHPHDSDSIIRLAFNEPTRSKNDIRSMFKHTTDEALKVFDKIRLLAKGGTQK</sequence>
<evidence type="ECO:0000259" key="3">
    <source>
        <dbReference type="SMART" id="SM00662"/>
    </source>
</evidence>
<dbReference type="AlphaFoldDB" id="A0A6C0E169"/>
<dbReference type="PANTHER" id="PTHR11800:SF13">
    <property type="entry name" value="DNA-DIRECTED RNA POLYMERASES I AND III SUBUNIT RPAC1"/>
    <property type="match status" value="1"/>
</dbReference>
<dbReference type="InterPro" id="IPR011263">
    <property type="entry name" value="DNA-dir_RNA_pol_RpoA/D/Rpb3"/>
</dbReference>
<dbReference type="GO" id="GO:0046983">
    <property type="term" value="F:protein dimerization activity"/>
    <property type="evidence" value="ECO:0007669"/>
    <property type="project" value="InterPro"/>
</dbReference>
<dbReference type="EMBL" id="MN739721">
    <property type="protein sequence ID" value="QHT22897.1"/>
    <property type="molecule type" value="Genomic_DNA"/>
</dbReference>
<dbReference type="GO" id="GO:0003899">
    <property type="term" value="F:DNA-directed RNA polymerase activity"/>
    <property type="evidence" value="ECO:0007669"/>
    <property type="project" value="InterPro"/>
</dbReference>
<protein>
    <recommendedName>
        <fullName evidence="3">DNA-directed RNA polymerase RpoA/D/Rpb3-type domain-containing protein</fullName>
    </recommendedName>
</protein>
<keyword evidence="2" id="KW-0804">Transcription</keyword>
<proteinExistence type="predicted"/>
<dbReference type="PANTHER" id="PTHR11800">
    <property type="entry name" value="DNA-DIRECTED RNA POLYMERASE"/>
    <property type="match status" value="1"/>
</dbReference>